<dbReference type="PANTHER" id="PTHR30522">
    <property type="entry name" value="NUCLEOSIDE TRIPHOSPHATE PYROPHOSPHOHYDROLASE"/>
    <property type="match status" value="1"/>
</dbReference>
<dbReference type="GO" id="GO:0046076">
    <property type="term" value="P:dTTP catabolic process"/>
    <property type="evidence" value="ECO:0007669"/>
    <property type="project" value="TreeGrafter"/>
</dbReference>
<dbReference type="PANTHER" id="PTHR30522:SF0">
    <property type="entry name" value="NUCLEOSIDE TRIPHOSPHATE PYROPHOSPHOHYDROLASE"/>
    <property type="match status" value="1"/>
</dbReference>
<dbReference type="GO" id="GO:0046047">
    <property type="term" value="P:TTP catabolic process"/>
    <property type="evidence" value="ECO:0007669"/>
    <property type="project" value="TreeGrafter"/>
</dbReference>
<dbReference type="GO" id="GO:0046052">
    <property type="term" value="P:UTP catabolic process"/>
    <property type="evidence" value="ECO:0007669"/>
    <property type="project" value="TreeGrafter"/>
</dbReference>
<dbReference type="Gene3D" id="1.10.287.1080">
    <property type="entry name" value="MazG-like"/>
    <property type="match status" value="2"/>
</dbReference>
<evidence type="ECO:0000313" key="3">
    <source>
        <dbReference type="Proteomes" id="UP000070226"/>
    </source>
</evidence>
<dbReference type="InterPro" id="IPR048011">
    <property type="entry name" value="NTP-PPase_MazG-like_C"/>
</dbReference>
<dbReference type="CDD" id="cd11529">
    <property type="entry name" value="NTP-PPase_MazG_Cterm"/>
    <property type="match status" value="1"/>
</dbReference>
<dbReference type="InterPro" id="IPR011551">
    <property type="entry name" value="NTP_PyrPHydrolase_MazG"/>
</dbReference>
<gene>
    <name evidence="2" type="ORF">HMPREF3233_00917</name>
</gene>
<dbReference type="FunFam" id="1.10.287.1080:FF:000003">
    <property type="entry name" value="Nucleoside triphosphate pyrophosphohydrolase"/>
    <property type="match status" value="1"/>
</dbReference>
<dbReference type="FunFam" id="1.10.287.1080:FF:000001">
    <property type="entry name" value="Nucleoside triphosphate pyrophosphohydrolase"/>
    <property type="match status" value="1"/>
</dbReference>
<dbReference type="STRING" id="39777.B7L28_06845"/>
<accession>A0A133S535</accession>
<dbReference type="EMBL" id="LRQT01000023">
    <property type="protein sequence ID" value="KXA64584.1"/>
    <property type="molecule type" value="Genomic_DNA"/>
</dbReference>
<organism evidence="2">
    <name type="scientific">Veillonella atypica</name>
    <dbReference type="NCBI Taxonomy" id="39777"/>
    <lineage>
        <taxon>Bacteria</taxon>
        <taxon>Bacillati</taxon>
        <taxon>Bacillota</taxon>
        <taxon>Negativicutes</taxon>
        <taxon>Veillonellales</taxon>
        <taxon>Veillonellaceae</taxon>
        <taxon>Veillonella</taxon>
    </lineage>
</organism>
<dbReference type="GO" id="GO:0006203">
    <property type="term" value="P:dGTP catabolic process"/>
    <property type="evidence" value="ECO:0007669"/>
    <property type="project" value="TreeGrafter"/>
</dbReference>
<feature type="domain" description="NTP pyrophosphohydrolase MazG-like" evidence="1">
    <location>
        <begin position="166"/>
        <end position="228"/>
    </location>
</feature>
<dbReference type="InterPro" id="IPR048015">
    <property type="entry name" value="NTP-PPase_MazG-like_N"/>
</dbReference>
<proteinExistence type="predicted"/>
<dbReference type="RefSeq" id="WP_060807494.1">
    <property type="nucleotide sequence ID" value="NZ_KQ958070.1"/>
</dbReference>
<dbReference type="AlphaFoldDB" id="A0A133S535"/>
<reference evidence="2 3" key="1">
    <citation type="submission" date="2016-01" db="EMBL/GenBank/DDBJ databases">
        <authorList>
            <person name="Oliw E.H."/>
        </authorList>
    </citation>
    <scope>NUCLEOTIDE SEQUENCE [LARGE SCALE GENOMIC DNA]</scope>
    <source>
        <strain evidence="2 3">CMW7756B</strain>
    </source>
</reference>
<dbReference type="Pfam" id="PF03819">
    <property type="entry name" value="MazG"/>
    <property type="match status" value="2"/>
</dbReference>
<protein>
    <submittedName>
        <fullName evidence="2">MazG family protein</fullName>
    </submittedName>
</protein>
<comment type="caution">
    <text evidence="2">The sequence shown here is derived from an EMBL/GenBank/DDBJ whole genome shotgun (WGS) entry which is preliminary data.</text>
</comment>
<dbReference type="GO" id="GO:0006950">
    <property type="term" value="P:response to stress"/>
    <property type="evidence" value="ECO:0007669"/>
    <property type="project" value="UniProtKB-ARBA"/>
</dbReference>
<dbReference type="InterPro" id="IPR004518">
    <property type="entry name" value="MazG-like_dom"/>
</dbReference>
<dbReference type="GO" id="GO:0047429">
    <property type="term" value="F:nucleoside triphosphate diphosphatase activity"/>
    <property type="evidence" value="ECO:0007669"/>
    <property type="project" value="InterPro"/>
</dbReference>
<evidence type="ECO:0000313" key="2">
    <source>
        <dbReference type="EMBL" id="KXA64584.1"/>
    </source>
</evidence>
<dbReference type="SUPFAM" id="SSF101386">
    <property type="entry name" value="all-alpha NTP pyrophosphatases"/>
    <property type="match status" value="2"/>
</dbReference>
<dbReference type="GO" id="GO:0046061">
    <property type="term" value="P:dATP catabolic process"/>
    <property type="evidence" value="ECO:0007669"/>
    <property type="project" value="TreeGrafter"/>
</dbReference>
<dbReference type="NCBIfam" id="NF007113">
    <property type="entry name" value="PRK09562.1"/>
    <property type="match status" value="1"/>
</dbReference>
<dbReference type="GO" id="GO:0046081">
    <property type="term" value="P:dUTP catabolic process"/>
    <property type="evidence" value="ECO:0007669"/>
    <property type="project" value="TreeGrafter"/>
</dbReference>
<feature type="domain" description="NTP pyrophosphohydrolase MazG-like" evidence="1">
    <location>
        <begin position="29"/>
        <end position="102"/>
    </location>
</feature>
<dbReference type="CDD" id="cd11528">
    <property type="entry name" value="NTP-PPase_MazG_Nterm"/>
    <property type="match status" value="1"/>
</dbReference>
<evidence type="ECO:0000259" key="1">
    <source>
        <dbReference type="Pfam" id="PF03819"/>
    </source>
</evidence>
<name>A0A133S535_9FIRM</name>
<dbReference type="Proteomes" id="UP000070226">
    <property type="component" value="Unassembled WGS sequence"/>
</dbReference>
<dbReference type="PATRIC" id="fig|39777.7.peg.894"/>
<dbReference type="NCBIfam" id="TIGR00444">
    <property type="entry name" value="mazG"/>
    <property type="match status" value="1"/>
</dbReference>
<sequence length="259" mass="29854">MKTNIDIQPLVEVVQKLCSPNGCPWDKMQTHESLRRYFIEETYEVVDAIDNKDMDNLREELGDVLLQIVFHSSLAEKSGAFTLQDVINDVTEKMIHRHPNVFPEENPDNKGKTYTWDELKAQEKGNIRKSVLDGVSKGLPALVAAQKLQDKAGKVGFDWDELEPIWAKVSEEIGEFKEAVALKDRENMEKEAGDVLFSLINLFRWYKISGENALNRTNTKFRQRFSHVEACVNQSDRSWEDFSLAELDAFWEEAKVQEK</sequence>